<sequence>MDKKILVVDDDPELTQLLEDYLGRQGYQLATAADGVAMQALLERFQPDLLILDLMLPGEDGLTLCRNLRARSRLPILMLTARGDDMDRIIGLEMGADDYLPKPFNPRELLARVRSILRRAENPGAQALPARALHFAGWTLDLAARHLIDADGIVVALSTGEFRVLHLLVDTPNCVFSRDQLMDALAGREAGPTDRTIDVMISRLRRRLNDDARDPALIKTVRSEGYMLAAKVERQT</sequence>
<dbReference type="InterPro" id="IPR036388">
    <property type="entry name" value="WH-like_DNA-bd_sf"/>
</dbReference>
<proteinExistence type="predicted"/>
<dbReference type="InterPro" id="IPR011006">
    <property type="entry name" value="CheY-like_superfamily"/>
</dbReference>
<gene>
    <name evidence="10" type="ORF">ABDB84_00370</name>
</gene>
<dbReference type="InterPro" id="IPR016032">
    <property type="entry name" value="Sig_transdc_resp-reg_C-effctor"/>
</dbReference>
<dbReference type="Gene3D" id="6.10.250.690">
    <property type="match status" value="1"/>
</dbReference>
<dbReference type="EMBL" id="JBDIVE010000001">
    <property type="protein sequence ID" value="MEN3066908.1"/>
    <property type="molecule type" value="Genomic_DNA"/>
</dbReference>
<feature type="domain" description="Response regulatory" evidence="8">
    <location>
        <begin position="4"/>
        <end position="117"/>
    </location>
</feature>
<feature type="DNA-binding region" description="OmpR/PhoB-type" evidence="7">
    <location>
        <begin position="130"/>
        <end position="230"/>
    </location>
</feature>
<dbReference type="SUPFAM" id="SSF52172">
    <property type="entry name" value="CheY-like"/>
    <property type="match status" value="1"/>
</dbReference>
<dbReference type="Pfam" id="PF00486">
    <property type="entry name" value="Trans_reg_C"/>
    <property type="match status" value="1"/>
</dbReference>
<dbReference type="Proteomes" id="UP001410394">
    <property type="component" value="Unassembled WGS sequence"/>
</dbReference>
<keyword evidence="5" id="KW-0804">Transcription</keyword>
<dbReference type="InterPro" id="IPR001867">
    <property type="entry name" value="OmpR/PhoB-type_DNA-bd"/>
</dbReference>
<keyword evidence="3" id="KW-0805">Transcription regulation</keyword>
<dbReference type="CDD" id="cd00383">
    <property type="entry name" value="trans_reg_C"/>
    <property type="match status" value="1"/>
</dbReference>
<organism evidence="10 11">
    <name type="scientific">Uliginosibacterium sediminicola</name>
    <dbReference type="NCBI Taxonomy" id="2024550"/>
    <lineage>
        <taxon>Bacteria</taxon>
        <taxon>Pseudomonadati</taxon>
        <taxon>Pseudomonadota</taxon>
        <taxon>Betaproteobacteria</taxon>
        <taxon>Rhodocyclales</taxon>
        <taxon>Zoogloeaceae</taxon>
        <taxon>Uliginosibacterium</taxon>
    </lineage>
</organism>
<keyword evidence="4 7" id="KW-0238">DNA-binding</keyword>
<evidence type="ECO:0000256" key="1">
    <source>
        <dbReference type="ARBA" id="ARBA00022553"/>
    </source>
</evidence>
<evidence type="ECO:0000256" key="2">
    <source>
        <dbReference type="ARBA" id="ARBA00023012"/>
    </source>
</evidence>
<evidence type="ECO:0000313" key="11">
    <source>
        <dbReference type="Proteomes" id="UP001410394"/>
    </source>
</evidence>
<evidence type="ECO:0000256" key="6">
    <source>
        <dbReference type="PROSITE-ProRule" id="PRU00169"/>
    </source>
</evidence>
<dbReference type="Gene3D" id="3.40.50.2300">
    <property type="match status" value="1"/>
</dbReference>
<reference evidence="10 11" key="1">
    <citation type="journal article" date="2018" name="Int. J. Syst. Evol. Microbiol.">
        <title>Uliginosibacterium sediminicola sp. nov., isolated from freshwater sediment.</title>
        <authorList>
            <person name="Hwang W.M."/>
            <person name="Kim S.M."/>
            <person name="Kang K."/>
            <person name="Ahn T.Y."/>
        </authorList>
    </citation>
    <scope>NUCLEOTIDE SEQUENCE [LARGE SCALE GENOMIC DNA]</scope>
    <source>
        <strain evidence="10 11">M1-21</strain>
    </source>
</reference>
<keyword evidence="2" id="KW-0902">Two-component regulatory system</keyword>
<dbReference type="SUPFAM" id="SSF46894">
    <property type="entry name" value="C-terminal effector domain of the bipartite response regulators"/>
    <property type="match status" value="1"/>
</dbReference>
<dbReference type="PROSITE" id="PS50110">
    <property type="entry name" value="RESPONSE_REGULATORY"/>
    <property type="match status" value="1"/>
</dbReference>
<keyword evidence="1 6" id="KW-0597">Phosphoprotein</keyword>
<dbReference type="PANTHER" id="PTHR48111">
    <property type="entry name" value="REGULATOR OF RPOS"/>
    <property type="match status" value="1"/>
</dbReference>
<comment type="caution">
    <text evidence="10">The sequence shown here is derived from an EMBL/GenBank/DDBJ whole genome shotgun (WGS) entry which is preliminary data.</text>
</comment>
<dbReference type="Gene3D" id="1.10.10.10">
    <property type="entry name" value="Winged helix-like DNA-binding domain superfamily/Winged helix DNA-binding domain"/>
    <property type="match status" value="1"/>
</dbReference>
<dbReference type="RefSeq" id="WP_345917679.1">
    <property type="nucleotide sequence ID" value="NZ_JBDIVE010000001.1"/>
</dbReference>
<dbReference type="InterPro" id="IPR039420">
    <property type="entry name" value="WalR-like"/>
</dbReference>
<name>A0ABU9YTF5_9RHOO</name>
<feature type="modified residue" description="4-aspartylphosphate" evidence="6">
    <location>
        <position position="53"/>
    </location>
</feature>
<evidence type="ECO:0000256" key="3">
    <source>
        <dbReference type="ARBA" id="ARBA00023015"/>
    </source>
</evidence>
<dbReference type="Pfam" id="PF00072">
    <property type="entry name" value="Response_reg"/>
    <property type="match status" value="1"/>
</dbReference>
<keyword evidence="11" id="KW-1185">Reference proteome</keyword>
<protein>
    <submittedName>
        <fullName evidence="10">Response regulator</fullName>
    </submittedName>
</protein>
<evidence type="ECO:0000256" key="5">
    <source>
        <dbReference type="ARBA" id="ARBA00023163"/>
    </source>
</evidence>
<dbReference type="SMART" id="SM00448">
    <property type="entry name" value="REC"/>
    <property type="match status" value="1"/>
</dbReference>
<dbReference type="PANTHER" id="PTHR48111:SF4">
    <property type="entry name" value="DNA-BINDING DUAL TRANSCRIPTIONAL REGULATOR OMPR"/>
    <property type="match status" value="1"/>
</dbReference>
<evidence type="ECO:0000256" key="4">
    <source>
        <dbReference type="ARBA" id="ARBA00023125"/>
    </source>
</evidence>
<dbReference type="PROSITE" id="PS51755">
    <property type="entry name" value="OMPR_PHOB"/>
    <property type="match status" value="1"/>
</dbReference>
<evidence type="ECO:0000256" key="7">
    <source>
        <dbReference type="PROSITE-ProRule" id="PRU01091"/>
    </source>
</evidence>
<accession>A0ABU9YTF5</accession>
<dbReference type="SMART" id="SM00862">
    <property type="entry name" value="Trans_reg_C"/>
    <property type="match status" value="1"/>
</dbReference>
<evidence type="ECO:0000259" key="8">
    <source>
        <dbReference type="PROSITE" id="PS50110"/>
    </source>
</evidence>
<evidence type="ECO:0000313" key="10">
    <source>
        <dbReference type="EMBL" id="MEN3066908.1"/>
    </source>
</evidence>
<feature type="domain" description="OmpR/PhoB-type" evidence="9">
    <location>
        <begin position="130"/>
        <end position="230"/>
    </location>
</feature>
<evidence type="ECO:0000259" key="9">
    <source>
        <dbReference type="PROSITE" id="PS51755"/>
    </source>
</evidence>
<dbReference type="InterPro" id="IPR001789">
    <property type="entry name" value="Sig_transdc_resp-reg_receiver"/>
</dbReference>